<accession>A0ACB9JNP3</accession>
<reference evidence="2" key="1">
    <citation type="journal article" date="2022" name="Mol. Ecol. Resour.">
        <title>The genomes of chicory, endive, great burdock and yacon provide insights into Asteraceae palaeo-polyploidization history and plant inulin production.</title>
        <authorList>
            <person name="Fan W."/>
            <person name="Wang S."/>
            <person name="Wang H."/>
            <person name="Wang A."/>
            <person name="Jiang F."/>
            <person name="Liu H."/>
            <person name="Zhao H."/>
            <person name="Xu D."/>
            <person name="Zhang Y."/>
        </authorList>
    </citation>
    <scope>NUCLEOTIDE SEQUENCE [LARGE SCALE GENOMIC DNA]</scope>
    <source>
        <strain evidence="2">cv. Yunnan</strain>
    </source>
</reference>
<proteinExistence type="predicted"/>
<organism evidence="1 2">
    <name type="scientific">Smallanthus sonchifolius</name>
    <dbReference type="NCBI Taxonomy" id="185202"/>
    <lineage>
        <taxon>Eukaryota</taxon>
        <taxon>Viridiplantae</taxon>
        <taxon>Streptophyta</taxon>
        <taxon>Embryophyta</taxon>
        <taxon>Tracheophyta</taxon>
        <taxon>Spermatophyta</taxon>
        <taxon>Magnoliopsida</taxon>
        <taxon>eudicotyledons</taxon>
        <taxon>Gunneridae</taxon>
        <taxon>Pentapetalae</taxon>
        <taxon>asterids</taxon>
        <taxon>campanulids</taxon>
        <taxon>Asterales</taxon>
        <taxon>Asteraceae</taxon>
        <taxon>Asteroideae</taxon>
        <taxon>Heliantheae alliance</taxon>
        <taxon>Millerieae</taxon>
        <taxon>Smallanthus</taxon>
    </lineage>
</organism>
<protein>
    <submittedName>
        <fullName evidence="1">Uncharacterized protein</fullName>
    </submittedName>
</protein>
<evidence type="ECO:0000313" key="1">
    <source>
        <dbReference type="EMBL" id="KAI3821955.1"/>
    </source>
</evidence>
<dbReference type="Proteomes" id="UP001056120">
    <property type="component" value="Linkage Group LG03"/>
</dbReference>
<name>A0ACB9JNP3_9ASTR</name>
<reference evidence="1 2" key="2">
    <citation type="journal article" date="2022" name="Mol. Ecol. Resour.">
        <title>The genomes of chicory, endive, great burdock and yacon provide insights into Asteraceae paleo-polyploidization history and plant inulin production.</title>
        <authorList>
            <person name="Fan W."/>
            <person name="Wang S."/>
            <person name="Wang H."/>
            <person name="Wang A."/>
            <person name="Jiang F."/>
            <person name="Liu H."/>
            <person name="Zhao H."/>
            <person name="Xu D."/>
            <person name="Zhang Y."/>
        </authorList>
    </citation>
    <scope>NUCLEOTIDE SEQUENCE [LARGE SCALE GENOMIC DNA]</scope>
    <source>
        <strain evidence="2">cv. Yunnan</strain>
        <tissue evidence="1">Leaves</tissue>
    </source>
</reference>
<keyword evidence="2" id="KW-1185">Reference proteome</keyword>
<evidence type="ECO:0000313" key="2">
    <source>
        <dbReference type="Proteomes" id="UP001056120"/>
    </source>
</evidence>
<dbReference type="EMBL" id="CM042020">
    <property type="protein sequence ID" value="KAI3821955.1"/>
    <property type="molecule type" value="Genomic_DNA"/>
</dbReference>
<gene>
    <name evidence="1" type="ORF">L1987_09532</name>
</gene>
<sequence>MEWELEWLRLQFVLEEFLAAAAWADLVKLSDSVDRSSFSQPSNALTRFELQIRHTYPFEMAQLLLWALLLR</sequence>
<comment type="caution">
    <text evidence="1">The sequence shown here is derived from an EMBL/GenBank/DDBJ whole genome shotgun (WGS) entry which is preliminary data.</text>
</comment>